<dbReference type="HOGENOM" id="CLU_1210554_0_0_1"/>
<name>F2S8J2_TRIT1</name>
<dbReference type="Proteomes" id="UP000009172">
    <property type="component" value="Unassembled WGS sequence"/>
</dbReference>
<keyword evidence="2" id="KW-1185">Reference proteome</keyword>
<organism evidence="1 2">
    <name type="scientific">Trichophyton tonsurans (strain CBS 112818)</name>
    <name type="common">Scalp ringworm fungus</name>
    <dbReference type="NCBI Taxonomy" id="647933"/>
    <lineage>
        <taxon>Eukaryota</taxon>
        <taxon>Fungi</taxon>
        <taxon>Dikarya</taxon>
        <taxon>Ascomycota</taxon>
        <taxon>Pezizomycotina</taxon>
        <taxon>Eurotiomycetes</taxon>
        <taxon>Eurotiomycetidae</taxon>
        <taxon>Onygenales</taxon>
        <taxon>Arthrodermataceae</taxon>
        <taxon>Trichophyton</taxon>
    </lineage>
</organism>
<dbReference type="EMBL" id="GG698528">
    <property type="protein sequence ID" value="EGD99891.1"/>
    <property type="molecule type" value="Genomic_DNA"/>
</dbReference>
<accession>F2S8J2</accession>
<evidence type="ECO:0000313" key="2">
    <source>
        <dbReference type="Proteomes" id="UP000009172"/>
    </source>
</evidence>
<dbReference type="AlphaFoldDB" id="F2S8J2"/>
<evidence type="ECO:0000313" key="1">
    <source>
        <dbReference type="EMBL" id="EGD99891.1"/>
    </source>
</evidence>
<sequence>MQTILSGPPLRRENIIMHGIISTPSKEPPQGRERREEKTQLVIHWATRINFHAQRSWLSNHREIYGALKRRRQGLPCKPRCQTPKRKATLLEDGCACAVGTNKRHGQKRKSESAGYHFPRPGWGGIGQRGIMQGVNRGSISYGVSVLSGRQLFPPWPDGESMLDFGYSPRMQRPAKDDLHFAELPTILSLPYPFTKETVKDLLPAVLMDRTRAARLKGSKSEFISGVPA</sequence>
<reference evidence="2" key="1">
    <citation type="journal article" date="2012" name="MBio">
        <title>Comparative genome analysis of Trichophyton rubrum and related dermatophytes reveals candidate genes involved in infection.</title>
        <authorList>
            <person name="Martinez D.A."/>
            <person name="Oliver B.G."/>
            <person name="Graeser Y."/>
            <person name="Goldberg J.M."/>
            <person name="Li W."/>
            <person name="Martinez-Rossi N.M."/>
            <person name="Monod M."/>
            <person name="Shelest E."/>
            <person name="Barton R.C."/>
            <person name="Birch E."/>
            <person name="Brakhage A.A."/>
            <person name="Chen Z."/>
            <person name="Gurr S.J."/>
            <person name="Heiman D."/>
            <person name="Heitman J."/>
            <person name="Kosti I."/>
            <person name="Rossi A."/>
            <person name="Saif S."/>
            <person name="Samalova M."/>
            <person name="Saunders C.W."/>
            <person name="Shea T."/>
            <person name="Summerbell R.C."/>
            <person name="Xu J."/>
            <person name="Young S."/>
            <person name="Zeng Q."/>
            <person name="Birren B.W."/>
            <person name="Cuomo C.A."/>
            <person name="White T.C."/>
        </authorList>
    </citation>
    <scope>NUCLEOTIDE SEQUENCE [LARGE SCALE GENOMIC DNA]</scope>
    <source>
        <strain evidence="2">CBS 112818</strain>
    </source>
</reference>
<protein>
    <submittedName>
        <fullName evidence="1">Uncharacterized protein</fullName>
    </submittedName>
</protein>
<proteinExistence type="predicted"/>
<gene>
    <name evidence="1" type="ORF">TESG_07224</name>
</gene>